<proteinExistence type="predicted"/>
<dbReference type="Pfam" id="PF00296">
    <property type="entry name" value="Bac_luciferase"/>
    <property type="match status" value="1"/>
</dbReference>
<gene>
    <name evidence="3" type="ORF">METZ01_LOCUS177769</name>
</gene>
<evidence type="ECO:0000313" key="3">
    <source>
        <dbReference type="EMBL" id="SVB24915.1"/>
    </source>
</evidence>
<dbReference type="EMBL" id="UINC01034296">
    <property type="protein sequence ID" value="SVB24915.1"/>
    <property type="molecule type" value="Genomic_DNA"/>
</dbReference>
<evidence type="ECO:0000259" key="2">
    <source>
        <dbReference type="Pfam" id="PF00296"/>
    </source>
</evidence>
<dbReference type="InterPro" id="IPR011251">
    <property type="entry name" value="Luciferase-like_dom"/>
</dbReference>
<dbReference type="PANTHER" id="PTHR43244:SF1">
    <property type="entry name" value="5,10-METHYLENETETRAHYDROMETHANOPTERIN REDUCTASE"/>
    <property type="match status" value="1"/>
</dbReference>
<reference evidence="3" key="1">
    <citation type="submission" date="2018-05" db="EMBL/GenBank/DDBJ databases">
        <authorList>
            <person name="Lanie J.A."/>
            <person name="Ng W.-L."/>
            <person name="Kazmierczak K.M."/>
            <person name="Andrzejewski T.M."/>
            <person name="Davidsen T.M."/>
            <person name="Wayne K.J."/>
            <person name="Tettelin H."/>
            <person name="Glass J.I."/>
            <person name="Rusch D."/>
            <person name="Podicherti R."/>
            <person name="Tsui H.-C.T."/>
            <person name="Winkler M.E."/>
        </authorList>
    </citation>
    <scope>NUCLEOTIDE SEQUENCE</scope>
</reference>
<organism evidence="3">
    <name type="scientific">marine metagenome</name>
    <dbReference type="NCBI Taxonomy" id="408172"/>
    <lineage>
        <taxon>unclassified sequences</taxon>
        <taxon>metagenomes</taxon>
        <taxon>ecological metagenomes</taxon>
    </lineage>
</organism>
<protein>
    <recommendedName>
        <fullName evidence="2">Luciferase-like domain-containing protein</fullName>
    </recommendedName>
</protein>
<keyword evidence="1" id="KW-0560">Oxidoreductase</keyword>
<dbReference type="SUPFAM" id="SSF51679">
    <property type="entry name" value="Bacterial luciferase-like"/>
    <property type="match status" value="1"/>
</dbReference>
<name>A0A382CFP9_9ZZZZ</name>
<accession>A0A382CFP9</accession>
<dbReference type="Gene3D" id="3.20.20.30">
    <property type="entry name" value="Luciferase-like domain"/>
    <property type="match status" value="1"/>
</dbReference>
<feature type="non-terminal residue" evidence="3">
    <location>
        <position position="94"/>
    </location>
</feature>
<dbReference type="PANTHER" id="PTHR43244">
    <property type="match status" value="1"/>
</dbReference>
<sequence length="94" mass="10005">MKLSYNVLPQSFENMRPVAVASEHAGLHSIAIADSPLISRELFMSCAECLHETKSLNVMTAVTNPLTRHPSVAASAIATLCEMAPGRLLVGIAT</sequence>
<dbReference type="AlphaFoldDB" id="A0A382CFP9"/>
<dbReference type="InterPro" id="IPR050564">
    <property type="entry name" value="F420-G6PD/mer"/>
</dbReference>
<dbReference type="InterPro" id="IPR036661">
    <property type="entry name" value="Luciferase-like_sf"/>
</dbReference>
<feature type="domain" description="Luciferase-like" evidence="2">
    <location>
        <begin position="10"/>
        <end position="94"/>
    </location>
</feature>
<evidence type="ECO:0000256" key="1">
    <source>
        <dbReference type="ARBA" id="ARBA00023002"/>
    </source>
</evidence>
<dbReference type="GO" id="GO:0016705">
    <property type="term" value="F:oxidoreductase activity, acting on paired donors, with incorporation or reduction of molecular oxygen"/>
    <property type="evidence" value="ECO:0007669"/>
    <property type="project" value="InterPro"/>
</dbReference>